<keyword evidence="2 5" id="KW-0378">Hydrolase</keyword>
<dbReference type="AlphaFoldDB" id="H5XLL4"/>
<dbReference type="GO" id="GO:0042759">
    <property type="term" value="P:long-chain fatty acid biosynthetic process"/>
    <property type="evidence" value="ECO:0007669"/>
    <property type="project" value="TreeGrafter"/>
</dbReference>
<dbReference type="OrthoDB" id="6899210at2"/>
<feature type="domain" description="Neutral/alkaline non-lysosomal ceramidase C-terminal" evidence="8">
    <location>
        <begin position="535"/>
        <end position="691"/>
    </location>
</feature>
<evidence type="ECO:0000259" key="8">
    <source>
        <dbReference type="Pfam" id="PF17048"/>
    </source>
</evidence>
<evidence type="ECO:0000256" key="4">
    <source>
        <dbReference type="PIRSR" id="PIRSR606823-2"/>
    </source>
</evidence>
<dbReference type="PANTHER" id="PTHR12670">
    <property type="entry name" value="CERAMIDASE"/>
    <property type="match status" value="1"/>
</dbReference>
<feature type="binding site" evidence="4">
    <location>
        <position position="466"/>
    </location>
    <ligand>
        <name>Zn(2+)</name>
        <dbReference type="ChEBI" id="CHEBI:29105"/>
    </ligand>
</feature>
<proteinExistence type="inferred from homology"/>
<protein>
    <recommendedName>
        <fullName evidence="5">Neutral ceramidase</fullName>
        <ecNumber evidence="5">3.5.1.23</ecNumber>
    </recommendedName>
</protein>
<dbReference type="InterPro" id="IPR038445">
    <property type="entry name" value="NCDase_C_sf"/>
</dbReference>
<evidence type="ECO:0000256" key="1">
    <source>
        <dbReference type="ARBA" id="ARBA00009835"/>
    </source>
</evidence>
<name>H5XLL4_9PSEU</name>
<dbReference type="HOGENOM" id="CLU_011300_2_0_11"/>
<dbReference type="Proteomes" id="UP000002791">
    <property type="component" value="Chromosome"/>
</dbReference>
<dbReference type="GO" id="GO:0046514">
    <property type="term" value="P:ceramide catabolic process"/>
    <property type="evidence" value="ECO:0007669"/>
    <property type="project" value="InterPro"/>
</dbReference>
<dbReference type="EC" id="3.5.1.23" evidence="5"/>
<organism evidence="9 10">
    <name type="scientific">Saccharomonospora cyanea NA-134</name>
    <dbReference type="NCBI Taxonomy" id="882082"/>
    <lineage>
        <taxon>Bacteria</taxon>
        <taxon>Bacillati</taxon>
        <taxon>Actinomycetota</taxon>
        <taxon>Actinomycetes</taxon>
        <taxon>Pseudonocardiales</taxon>
        <taxon>Pseudonocardiaceae</taxon>
        <taxon>Saccharomonospora</taxon>
    </lineage>
</organism>
<comment type="catalytic activity">
    <reaction evidence="5">
        <text>an N-acylsphing-4-enine + H2O = sphing-4-enine + a fatty acid</text>
        <dbReference type="Rhea" id="RHEA:20856"/>
        <dbReference type="ChEBI" id="CHEBI:15377"/>
        <dbReference type="ChEBI" id="CHEBI:28868"/>
        <dbReference type="ChEBI" id="CHEBI:52639"/>
        <dbReference type="ChEBI" id="CHEBI:57756"/>
        <dbReference type="EC" id="3.5.1.23"/>
    </reaction>
</comment>
<feature type="active site" description="Nucleophile" evidence="3">
    <location>
        <position position="305"/>
    </location>
</feature>
<feature type="binding site" evidence="4">
    <location>
        <position position="144"/>
    </location>
    <ligand>
        <name>Zn(2+)</name>
        <dbReference type="ChEBI" id="CHEBI:29105"/>
    </ligand>
</feature>
<dbReference type="GO" id="GO:0046872">
    <property type="term" value="F:metal ion binding"/>
    <property type="evidence" value="ECO:0007669"/>
    <property type="project" value="UniProtKB-KW"/>
</dbReference>
<evidence type="ECO:0000313" key="10">
    <source>
        <dbReference type="Proteomes" id="UP000002791"/>
    </source>
</evidence>
<dbReference type="InterPro" id="IPR031329">
    <property type="entry name" value="NEUT/ALK_ceramidase_N"/>
</dbReference>
<dbReference type="GO" id="GO:0046512">
    <property type="term" value="P:sphingosine biosynthetic process"/>
    <property type="evidence" value="ECO:0007669"/>
    <property type="project" value="TreeGrafter"/>
</dbReference>
<dbReference type="PANTHER" id="PTHR12670:SF1">
    <property type="entry name" value="NEUTRAL CERAMIDASE"/>
    <property type="match status" value="1"/>
</dbReference>
<dbReference type="InterPro" id="IPR006823">
    <property type="entry name" value="Ceramidase_alk"/>
</dbReference>
<evidence type="ECO:0000256" key="2">
    <source>
        <dbReference type="ARBA" id="ARBA00022801"/>
    </source>
</evidence>
<evidence type="ECO:0000256" key="6">
    <source>
        <dbReference type="SAM" id="SignalP"/>
    </source>
</evidence>
<evidence type="ECO:0000259" key="7">
    <source>
        <dbReference type="Pfam" id="PF04734"/>
    </source>
</evidence>
<dbReference type="GO" id="GO:0016020">
    <property type="term" value="C:membrane"/>
    <property type="evidence" value="ECO:0007669"/>
    <property type="project" value="GOC"/>
</dbReference>
<dbReference type="Gene3D" id="2.60.40.2300">
    <property type="entry name" value="Neutral/alkaline non-lysosomal ceramidase, C-terminal domain"/>
    <property type="match status" value="1"/>
</dbReference>
<evidence type="ECO:0000313" key="9">
    <source>
        <dbReference type="EMBL" id="EHR59880.1"/>
    </source>
</evidence>
<gene>
    <name evidence="9" type="ORF">SaccyDRAFT_0967</name>
</gene>
<feature type="domain" description="Neutral/alkaline non-lysosomal ceramidase N-terminal" evidence="7">
    <location>
        <begin position="52"/>
        <end position="531"/>
    </location>
</feature>
<feature type="binding site" evidence="4">
    <location>
        <position position="252"/>
    </location>
    <ligand>
        <name>Zn(2+)</name>
        <dbReference type="ChEBI" id="CHEBI:29105"/>
    </ligand>
</feature>
<feature type="binding site" evidence="4">
    <location>
        <position position="502"/>
    </location>
    <ligand>
        <name>Zn(2+)</name>
        <dbReference type="ChEBI" id="CHEBI:29105"/>
    </ligand>
</feature>
<comment type="cofactor">
    <cofactor evidence="4">
        <name>Zn(2+)</name>
        <dbReference type="ChEBI" id="CHEBI:29105"/>
    </cofactor>
    <text evidence="4">Binds 1 zinc ion per subunit.</text>
</comment>
<keyword evidence="5" id="KW-0746">Sphingolipid metabolism</keyword>
<evidence type="ECO:0000256" key="5">
    <source>
        <dbReference type="RuleBase" id="RU366019"/>
    </source>
</evidence>
<keyword evidence="4" id="KW-0479">Metal-binding</keyword>
<keyword evidence="4" id="KW-0862">Zinc</keyword>
<sequence>MTASGKRHTRLTALGTAMALAVVTLAGTAPGHAQPEPTDTATAEVTAPGREYLVGRGIADATGEIAEVGMMGYGRLDQQAEGLHNRLRARSFVIVDAATDERVLLVVVDSPMIFSSVHQEVLARLADDYGDLYTEQNVLLTATHTHSGPGGYSHHLLYNLTTLGYHEKTFDAIADGIVESVHRAHDDLAPSTLRLTHAHLTGASANRSEEAFARNPEAERAFFPDAVDPQTTLLRIERRGEAVGAINWFPTHNTSMSGDNRLISSDNKGYAAYHWERRVEGVDYLDDTTPGFVAAFAQTNAGDMSPNLDLTPPSTPEDRHRTREIGLRQYEAAAGQLDDPGTRLRGGLDAATVYIDLSDVTVRPEFTSDSREHRTCDPAVGAAMAAGSAEDGPAFPLFAEGDNPLLDAVSDTILYEVSPELRQCQAPKGVAVPIGAMNELYPWVAETVPVQLVRIGSLYLVAIPGEVTIAAGLRLRQTVAEAVGADVRDVLVAGYSNGYVHYVTTPEEYDAQHYEGGSTLFGRWELDAFRQTAHDLATAMRDGETPPAGTAPPDLSDRQLTLQPGVVLDTPPLGGKFGDVLAQPRSAYLPGERVTTVFAGAHPGNDLHRGGTYLEVQRLVEGGWQRVADDGDWSTMLRWKRRGVSASEVTVSWEVPADAPEGTYRVRYHGDARSLSGVVREFTGTSGEFRVVTSGR</sequence>
<comment type="similarity">
    <text evidence="1 5">Belongs to the neutral ceramidase family.</text>
</comment>
<accession>H5XLL4</accession>
<keyword evidence="10" id="KW-1185">Reference proteome</keyword>
<dbReference type="GO" id="GO:0017040">
    <property type="term" value="F:N-acylsphingosine amidohydrolase activity"/>
    <property type="evidence" value="ECO:0007669"/>
    <property type="project" value="UniProtKB-UniRule"/>
</dbReference>
<reference evidence="9 10" key="1">
    <citation type="submission" date="2011-11" db="EMBL/GenBank/DDBJ databases">
        <title>The Noncontiguous Finished sequence of Saccharomonospora cyanea NA-134.</title>
        <authorList>
            <consortium name="US DOE Joint Genome Institute"/>
            <person name="Lucas S."/>
            <person name="Han J."/>
            <person name="Lapidus A."/>
            <person name="Cheng J.-F."/>
            <person name="Goodwin L."/>
            <person name="Pitluck S."/>
            <person name="Peters L."/>
            <person name="Ovchinnikova G."/>
            <person name="Lu M."/>
            <person name="Detter J.C."/>
            <person name="Han C."/>
            <person name="Tapia R."/>
            <person name="Land M."/>
            <person name="Hauser L."/>
            <person name="Kyrpides N."/>
            <person name="Ivanova N."/>
            <person name="Pagani I."/>
            <person name="Brambilla E.-M."/>
            <person name="Klenk H.-P."/>
            <person name="Woyke T."/>
        </authorList>
    </citation>
    <scope>NUCLEOTIDE SEQUENCE [LARGE SCALE GENOMIC DNA]</scope>
    <source>
        <strain evidence="9 10">NA-134</strain>
    </source>
</reference>
<dbReference type="EMBL" id="CM001440">
    <property type="protein sequence ID" value="EHR59880.1"/>
    <property type="molecule type" value="Genomic_DNA"/>
</dbReference>
<keyword evidence="5" id="KW-0443">Lipid metabolism</keyword>
<evidence type="ECO:0000256" key="3">
    <source>
        <dbReference type="PIRSR" id="PIRSR606823-1"/>
    </source>
</evidence>
<dbReference type="RefSeq" id="WP_005454085.1">
    <property type="nucleotide sequence ID" value="NZ_CM001440.1"/>
</dbReference>
<keyword evidence="6" id="KW-0732">Signal</keyword>
<feature type="signal peptide" evidence="6">
    <location>
        <begin position="1"/>
        <end position="33"/>
    </location>
</feature>
<dbReference type="Pfam" id="PF17048">
    <property type="entry name" value="Ceramidse_alk_C"/>
    <property type="match status" value="1"/>
</dbReference>
<dbReference type="Pfam" id="PF04734">
    <property type="entry name" value="Ceramidase_alk"/>
    <property type="match status" value="1"/>
</dbReference>
<feature type="chain" id="PRO_5038870944" description="Neutral ceramidase" evidence="6">
    <location>
        <begin position="34"/>
        <end position="696"/>
    </location>
</feature>
<dbReference type="STRING" id="882082.SaccyDRAFT_0967"/>
<dbReference type="eggNOG" id="ENOG502Z84X">
    <property type="taxonomic scope" value="Bacteria"/>
</dbReference>
<dbReference type="InterPro" id="IPR031331">
    <property type="entry name" value="NEUT/ALK_ceramidase_C"/>
</dbReference>
<dbReference type="GO" id="GO:0005576">
    <property type="term" value="C:extracellular region"/>
    <property type="evidence" value="ECO:0007669"/>
    <property type="project" value="TreeGrafter"/>
</dbReference>